<dbReference type="InterPro" id="IPR011250">
    <property type="entry name" value="OMP/PagP_B-barrel"/>
</dbReference>
<name>A0A518BND4_9BACT</name>
<accession>A0A518BND4</accession>
<dbReference type="SUPFAM" id="SSF56925">
    <property type="entry name" value="OMPA-like"/>
    <property type="match status" value="1"/>
</dbReference>
<gene>
    <name evidence="1" type="ORF">Pla133_35830</name>
</gene>
<organism evidence="1 2">
    <name type="scientific">Engelhardtia mirabilis</name>
    <dbReference type="NCBI Taxonomy" id="2528011"/>
    <lineage>
        <taxon>Bacteria</taxon>
        <taxon>Pseudomonadati</taxon>
        <taxon>Planctomycetota</taxon>
        <taxon>Planctomycetia</taxon>
        <taxon>Planctomycetia incertae sedis</taxon>
        <taxon>Engelhardtia</taxon>
    </lineage>
</organism>
<reference evidence="1 2" key="1">
    <citation type="submission" date="2019-02" db="EMBL/GenBank/DDBJ databases">
        <title>Deep-cultivation of Planctomycetes and their phenomic and genomic characterization uncovers novel biology.</title>
        <authorList>
            <person name="Wiegand S."/>
            <person name="Jogler M."/>
            <person name="Boedeker C."/>
            <person name="Pinto D."/>
            <person name="Vollmers J."/>
            <person name="Rivas-Marin E."/>
            <person name="Kohn T."/>
            <person name="Peeters S.H."/>
            <person name="Heuer A."/>
            <person name="Rast P."/>
            <person name="Oberbeckmann S."/>
            <person name="Bunk B."/>
            <person name="Jeske O."/>
            <person name="Meyerdierks A."/>
            <person name="Storesund J.E."/>
            <person name="Kallscheuer N."/>
            <person name="Luecker S."/>
            <person name="Lage O.M."/>
            <person name="Pohl T."/>
            <person name="Merkel B.J."/>
            <person name="Hornburger P."/>
            <person name="Mueller R.-W."/>
            <person name="Bruemmer F."/>
            <person name="Labrenz M."/>
            <person name="Spormann A.M."/>
            <person name="Op den Camp H."/>
            <person name="Overmann J."/>
            <person name="Amann R."/>
            <person name="Jetten M.S.M."/>
            <person name="Mascher T."/>
            <person name="Medema M.H."/>
            <person name="Devos D.P."/>
            <person name="Kaster A.-K."/>
            <person name="Ovreas L."/>
            <person name="Rohde M."/>
            <person name="Galperin M.Y."/>
            <person name="Jogler C."/>
        </authorList>
    </citation>
    <scope>NUCLEOTIDE SEQUENCE [LARGE SCALE GENOMIC DNA]</scope>
    <source>
        <strain evidence="1 2">Pla133</strain>
    </source>
</reference>
<dbReference type="Proteomes" id="UP000316921">
    <property type="component" value="Chromosome"/>
</dbReference>
<evidence type="ECO:0000313" key="2">
    <source>
        <dbReference type="Proteomes" id="UP000316921"/>
    </source>
</evidence>
<sequence>MATTALATGACRVPELQREPWHPLRGGSFALAVKPALFDDYTLEGDFVADTPGGLQQATDSGDVLGKFGVAVRADWHMTDRWSMGVGADLRKYVVRDLNPIDQLDIRVDDVQSLQYYWALRHQFQPFASSRRLRAYGQAILSWFPTTDIGFDVTTPIPDEPAIRIDTKGEPYWLGALGTGLLYQWDDHVLLELGVLREWALTPIEADLTVEFGPGGPGFEIPFEASLKPEGWIVFVGLSYTF</sequence>
<dbReference type="Gene3D" id="2.40.160.20">
    <property type="match status" value="1"/>
</dbReference>
<evidence type="ECO:0008006" key="3">
    <source>
        <dbReference type="Google" id="ProtNLM"/>
    </source>
</evidence>
<protein>
    <recommendedName>
        <fullName evidence="3">Outer membrane protein beta-barrel domain-containing protein</fullName>
    </recommendedName>
</protein>
<dbReference type="KEGG" id="pbap:Pla133_35830"/>
<keyword evidence="2" id="KW-1185">Reference proteome</keyword>
<proteinExistence type="predicted"/>
<dbReference type="AlphaFoldDB" id="A0A518BND4"/>
<evidence type="ECO:0000313" key="1">
    <source>
        <dbReference type="EMBL" id="QDU68485.1"/>
    </source>
</evidence>
<dbReference type="EMBL" id="CP036287">
    <property type="protein sequence ID" value="QDU68485.1"/>
    <property type="molecule type" value="Genomic_DNA"/>
</dbReference>